<feature type="compositionally biased region" description="Low complexity" evidence="3">
    <location>
        <begin position="33"/>
        <end position="42"/>
    </location>
</feature>
<dbReference type="PROSITE" id="PS51257">
    <property type="entry name" value="PROKAR_LIPOPROTEIN"/>
    <property type="match status" value="1"/>
</dbReference>
<dbReference type="Gene3D" id="2.40.128.20">
    <property type="match status" value="1"/>
</dbReference>
<dbReference type="Pfam" id="PF09223">
    <property type="entry name" value="ZinT"/>
    <property type="match status" value="1"/>
</dbReference>
<feature type="region of interest" description="Disordered" evidence="3">
    <location>
        <begin position="24"/>
        <end position="64"/>
    </location>
</feature>
<organism evidence="6 7">
    <name type="scientific">Planococcus glaciei</name>
    <dbReference type="NCBI Taxonomy" id="459472"/>
    <lineage>
        <taxon>Bacteria</taxon>
        <taxon>Bacillati</taxon>
        <taxon>Bacillota</taxon>
        <taxon>Bacilli</taxon>
        <taxon>Bacillales</taxon>
        <taxon>Caryophanaceae</taxon>
        <taxon>Planococcus</taxon>
    </lineage>
</organism>
<evidence type="ECO:0000313" key="6">
    <source>
        <dbReference type="EMBL" id="QKX51125.1"/>
    </source>
</evidence>
<reference evidence="7" key="2">
    <citation type="submission" date="2020-06" db="EMBL/GenBank/DDBJ databases">
        <title>Isolation of Planomicrobium glaciei.</title>
        <authorList>
            <person name="Malisova L."/>
            <person name="Safrankova R."/>
            <person name="Jakubu V."/>
            <person name="Spanelova P."/>
        </authorList>
    </citation>
    <scope>NUCLEOTIDE SEQUENCE [LARGE SCALE GENOMIC DNA]</scope>
    <source>
        <strain evidence="7">NRL-ATB46093</strain>
    </source>
</reference>
<keyword evidence="1 4" id="KW-0732">Signal</keyword>
<keyword evidence="7" id="KW-1185">Reference proteome</keyword>
<evidence type="ECO:0000256" key="1">
    <source>
        <dbReference type="ARBA" id="ARBA00022729"/>
    </source>
</evidence>
<keyword evidence="2" id="KW-0862">Zinc</keyword>
<protein>
    <submittedName>
        <fullName evidence="6">ZinT family metal-binding protein</fullName>
    </submittedName>
</protein>
<evidence type="ECO:0000256" key="3">
    <source>
        <dbReference type="SAM" id="MobiDB-lite"/>
    </source>
</evidence>
<evidence type="ECO:0000256" key="2">
    <source>
        <dbReference type="ARBA" id="ARBA00022833"/>
    </source>
</evidence>
<gene>
    <name evidence="6" type="ORF">HF394_11285</name>
</gene>
<feature type="signal peptide" evidence="4">
    <location>
        <begin position="1"/>
        <end position="24"/>
    </location>
</feature>
<proteinExistence type="predicted"/>
<accession>A0A7H8QCN8</accession>
<evidence type="ECO:0000313" key="7">
    <source>
        <dbReference type="Proteomes" id="UP000509222"/>
    </source>
</evidence>
<dbReference type="EMBL" id="CP051177">
    <property type="protein sequence ID" value="QKX51125.1"/>
    <property type="molecule type" value="Genomic_DNA"/>
</dbReference>
<feature type="chain" id="PRO_5039136032" evidence="4">
    <location>
        <begin position="25"/>
        <end position="243"/>
    </location>
</feature>
<reference evidence="6 7" key="1">
    <citation type="submission" date="2020-04" db="EMBL/GenBank/DDBJ databases">
        <authorList>
            <person name="Pajer P."/>
            <person name="Broz P."/>
        </authorList>
    </citation>
    <scope>NUCLEOTIDE SEQUENCE [LARGE SCALE GENOMIC DNA]</scope>
    <source>
        <strain evidence="7">NRL-ATB46093</strain>
    </source>
</reference>
<dbReference type="SUPFAM" id="SSF50814">
    <property type="entry name" value="Lipocalins"/>
    <property type="match status" value="1"/>
</dbReference>
<dbReference type="InterPro" id="IPR015304">
    <property type="entry name" value="ZinT_dom"/>
</dbReference>
<dbReference type="GO" id="GO:0008270">
    <property type="term" value="F:zinc ion binding"/>
    <property type="evidence" value="ECO:0007669"/>
    <property type="project" value="InterPro"/>
</dbReference>
<feature type="compositionally biased region" description="Basic and acidic residues" evidence="3">
    <location>
        <begin position="43"/>
        <end position="64"/>
    </location>
</feature>
<evidence type="ECO:0000256" key="4">
    <source>
        <dbReference type="SAM" id="SignalP"/>
    </source>
</evidence>
<dbReference type="Proteomes" id="UP000509222">
    <property type="component" value="Chromosome"/>
</dbReference>
<dbReference type="AlphaFoldDB" id="A0A7H8QCN8"/>
<name>A0A7H8QCN8_9BACL</name>
<dbReference type="RefSeq" id="WP_036804139.1">
    <property type="nucleotide sequence ID" value="NZ_CP051177.1"/>
</dbReference>
<feature type="domain" description="ZinT" evidence="5">
    <location>
        <begin position="65"/>
        <end position="243"/>
    </location>
</feature>
<sequence length="243" mass="27373">MKNSLIKGAGILALITLFSAGCQSADPSDVEQETTASSTAQAETKETESNHDHDHEHSHAHDEESQKIYDGFFEDSQVEDRPLSDWAGDWQSVYPLLENGELDEVFEDKALHSDDMTAEEYKTYYTVGYKTDVERVVIAEDQVSFFQNGKELSGTYTYDGFEILTYEAGNRGVRFVFKLAEGSGGMPQFIQFSDHGISPTDADHYHLYWGDDRAALLDEVVNWPTYYPSDMDGHSIAHEMMAH</sequence>
<evidence type="ECO:0000259" key="5">
    <source>
        <dbReference type="Pfam" id="PF09223"/>
    </source>
</evidence>
<dbReference type="InterPro" id="IPR012674">
    <property type="entry name" value="Calycin"/>
</dbReference>